<dbReference type="Proteomes" id="UP001281130">
    <property type="component" value="Unassembled WGS sequence"/>
</dbReference>
<evidence type="ECO:0000313" key="1">
    <source>
        <dbReference type="EMBL" id="AHY48184.1"/>
    </source>
</evidence>
<keyword evidence="3" id="KW-1185">Reference proteome</keyword>
<reference evidence="1 3" key="1">
    <citation type="submission" date="2014-03" db="EMBL/GenBank/DDBJ databases">
        <title>Complete genome sequence of the Radio-Resistant Rubrobacter radiotolerans RSPS-4.</title>
        <authorList>
            <person name="Egas C.C."/>
            <person name="Barroso C.C."/>
            <person name="Froufe H.J.C."/>
            <person name="Pacheco J.J."/>
            <person name="Albuquerque L.L."/>
            <person name="da Costa M.M.S."/>
        </authorList>
    </citation>
    <scope>NUCLEOTIDE SEQUENCE [LARGE SCALE GENOMIC DNA]</scope>
    <source>
        <strain evidence="1 3">RSPS-4</strain>
        <plasmid evidence="1 3">1</plasmid>
    </source>
</reference>
<dbReference type="HOGENOM" id="CLU_2195006_0_0_11"/>
<proteinExistence type="predicted"/>
<accession>A0A023X7Z7</accession>
<keyword evidence="1" id="KW-0614">Plasmid</keyword>
<dbReference type="AlphaFoldDB" id="A0A023X7Z7"/>
<sequence length="108" mass="11531">MRVLVSFNRHHYAYGDAIARAIGCCRPHLEVSVAGSEGLDAAVSRVRPDVVISDRPKSAFAASAAWVEVPPRPDVVARICVGGRSRTSRNPSLSEMLSVVDEAESISA</sequence>
<geneLocation type="plasmid" evidence="1">
    <name>1</name>
</geneLocation>
<evidence type="ECO:0000313" key="3">
    <source>
        <dbReference type="Proteomes" id="UP000025229"/>
    </source>
</evidence>
<reference evidence="2" key="2">
    <citation type="submission" date="2023-11" db="EMBL/GenBank/DDBJ databases">
        <title>MicrobeMod: A computational toolkit for identifying prokaryotic methylation and restriction-modification with nanopore sequencing.</title>
        <authorList>
            <person name="Crits-Christoph A."/>
            <person name="Kang S.C."/>
            <person name="Lee H."/>
            <person name="Ostrov N."/>
        </authorList>
    </citation>
    <scope>NUCLEOTIDE SEQUENCE</scope>
    <source>
        <strain evidence="2">ATCC 51242</strain>
    </source>
</reference>
<gene>
    <name evidence="1" type="ORF">RradSPS_2901</name>
    <name evidence="2" type="ORF">SIL72_15555</name>
</gene>
<dbReference type="EMBL" id="CP007515">
    <property type="protein sequence ID" value="AHY48184.1"/>
    <property type="molecule type" value="Genomic_DNA"/>
</dbReference>
<evidence type="ECO:0000313" key="2">
    <source>
        <dbReference type="EMBL" id="MDX5895443.1"/>
    </source>
</evidence>
<protein>
    <submittedName>
        <fullName evidence="1">Uncharacterized protein</fullName>
    </submittedName>
</protein>
<dbReference type="EMBL" id="JAWXXX010000002">
    <property type="protein sequence ID" value="MDX5895443.1"/>
    <property type="molecule type" value="Genomic_DNA"/>
</dbReference>
<dbReference type="RefSeq" id="WP_143533769.1">
    <property type="nucleotide sequence ID" value="NZ_CP007515.1"/>
</dbReference>
<organism evidence="1 3">
    <name type="scientific">Rubrobacter radiotolerans</name>
    <name type="common">Arthrobacter radiotolerans</name>
    <dbReference type="NCBI Taxonomy" id="42256"/>
    <lineage>
        <taxon>Bacteria</taxon>
        <taxon>Bacillati</taxon>
        <taxon>Actinomycetota</taxon>
        <taxon>Rubrobacteria</taxon>
        <taxon>Rubrobacterales</taxon>
        <taxon>Rubrobacteraceae</taxon>
        <taxon>Rubrobacter</taxon>
    </lineage>
</organism>
<name>A0A023X7Z7_RUBRA</name>
<dbReference type="KEGG" id="rrd:RradSPS_2901"/>
<dbReference type="Proteomes" id="UP000025229">
    <property type="component" value="Plasmid 1"/>
</dbReference>